<protein>
    <submittedName>
        <fullName evidence="2">Uncharacterized protein</fullName>
    </submittedName>
</protein>
<name>A0AAV5WD71_9BILA</name>
<comment type="caution">
    <text evidence="2">The sequence shown here is derived from an EMBL/GenBank/DDBJ whole genome shotgun (WGS) entry which is preliminary data.</text>
</comment>
<feature type="compositionally biased region" description="Polar residues" evidence="1">
    <location>
        <begin position="53"/>
        <end position="67"/>
    </location>
</feature>
<sequence length="67" mass="7395">NRSIIQQAHDLRSPSPSASPPRTSITRARSGCRSDSTARRCTITRRTRHSGESARSCSTQTSTKPWP</sequence>
<dbReference type="Proteomes" id="UP001432322">
    <property type="component" value="Unassembled WGS sequence"/>
</dbReference>
<accession>A0AAV5WD71</accession>
<keyword evidence="3" id="KW-1185">Reference proteome</keyword>
<feature type="non-terminal residue" evidence="2">
    <location>
        <position position="1"/>
    </location>
</feature>
<dbReference type="AlphaFoldDB" id="A0AAV5WD71"/>
<proteinExistence type="predicted"/>
<reference evidence="2" key="1">
    <citation type="submission" date="2023-10" db="EMBL/GenBank/DDBJ databases">
        <title>Genome assembly of Pristionchus species.</title>
        <authorList>
            <person name="Yoshida K."/>
            <person name="Sommer R.J."/>
        </authorList>
    </citation>
    <scope>NUCLEOTIDE SEQUENCE</scope>
    <source>
        <strain evidence="2">RS5133</strain>
    </source>
</reference>
<feature type="region of interest" description="Disordered" evidence="1">
    <location>
        <begin position="1"/>
        <end position="67"/>
    </location>
</feature>
<evidence type="ECO:0000313" key="3">
    <source>
        <dbReference type="Proteomes" id="UP001432322"/>
    </source>
</evidence>
<dbReference type="EMBL" id="BTSY01000005">
    <property type="protein sequence ID" value="GMT29797.1"/>
    <property type="molecule type" value="Genomic_DNA"/>
</dbReference>
<gene>
    <name evidence="2" type="ORF">PFISCL1PPCAC_21094</name>
</gene>
<organism evidence="2 3">
    <name type="scientific">Pristionchus fissidentatus</name>
    <dbReference type="NCBI Taxonomy" id="1538716"/>
    <lineage>
        <taxon>Eukaryota</taxon>
        <taxon>Metazoa</taxon>
        <taxon>Ecdysozoa</taxon>
        <taxon>Nematoda</taxon>
        <taxon>Chromadorea</taxon>
        <taxon>Rhabditida</taxon>
        <taxon>Rhabditina</taxon>
        <taxon>Diplogasteromorpha</taxon>
        <taxon>Diplogasteroidea</taxon>
        <taxon>Neodiplogasteridae</taxon>
        <taxon>Pristionchus</taxon>
    </lineage>
</organism>
<evidence type="ECO:0000313" key="2">
    <source>
        <dbReference type="EMBL" id="GMT29797.1"/>
    </source>
</evidence>
<evidence type="ECO:0000256" key="1">
    <source>
        <dbReference type="SAM" id="MobiDB-lite"/>
    </source>
</evidence>